<dbReference type="PRINTS" id="PR00081">
    <property type="entry name" value="GDHRDH"/>
</dbReference>
<sequence length="252" mass="26165">MRLDGKVALVTGAARGQGAAIARRFVQEGARVTIADIRDELGKELAAELGDDAIYRRLDVASEEDWTAAVDATLAAFGRLTVLVNNAGILKFGSIVDTTLADYEQVIRVNQTGTFLGMRAVIPAMTEAGGGSIINVSSVEGLAGSAHLTAYAASKFAVRGMTKCAALELGRLNIRVNSVHPGAIDTQMAGDAIGGIDIDMSKVGKRVAGLRRVGQPEEIANLQVFLASDESSYSTGAEFVADGGASATHSLV</sequence>
<dbReference type="InterPro" id="IPR020904">
    <property type="entry name" value="Sc_DH/Rdtase_CS"/>
</dbReference>
<accession>A0A4R2IN44</accession>
<dbReference type="RefSeq" id="WP_132125807.1">
    <property type="nucleotide sequence ID" value="NZ_SLWS01000018.1"/>
</dbReference>
<name>A0A4R2IN44_9PSEU</name>
<keyword evidence="2" id="KW-0560">Oxidoreductase</keyword>
<comment type="similarity">
    <text evidence="1">Belongs to the short-chain dehydrogenases/reductases (SDR) family.</text>
</comment>
<evidence type="ECO:0000256" key="5">
    <source>
        <dbReference type="ARBA" id="ARBA00023221"/>
    </source>
</evidence>
<dbReference type="EMBL" id="SLWS01000018">
    <property type="protein sequence ID" value="TCO46681.1"/>
    <property type="molecule type" value="Genomic_DNA"/>
</dbReference>
<evidence type="ECO:0000256" key="1">
    <source>
        <dbReference type="ARBA" id="ARBA00006484"/>
    </source>
</evidence>
<evidence type="ECO:0000313" key="6">
    <source>
        <dbReference type="EMBL" id="TCO46681.1"/>
    </source>
</evidence>
<evidence type="ECO:0000313" key="7">
    <source>
        <dbReference type="Proteomes" id="UP000295680"/>
    </source>
</evidence>
<proteinExistence type="inferred from homology"/>
<comment type="caution">
    <text evidence="6">The sequence shown here is derived from an EMBL/GenBank/DDBJ whole genome shotgun (WGS) entry which is preliminary data.</text>
</comment>
<dbReference type="OrthoDB" id="3542748at2"/>
<dbReference type="GO" id="GO:0008202">
    <property type="term" value="P:steroid metabolic process"/>
    <property type="evidence" value="ECO:0007669"/>
    <property type="project" value="UniProtKB-KW"/>
</dbReference>
<dbReference type="InterPro" id="IPR002347">
    <property type="entry name" value="SDR_fam"/>
</dbReference>
<protein>
    <submittedName>
        <fullName evidence="6">3alpha(Or 20beta)-hydroxysteroid dehydrogenase</fullName>
    </submittedName>
</protein>
<keyword evidence="7" id="KW-1185">Reference proteome</keyword>
<keyword evidence="5" id="KW-0753">Steroid metabolism</keyword>
<dbReference type="PRINTS" id="PR00080">
    <property type="entry name" value="SDRFAMILY"/>
</dbReference>
<dbReference type="Pfam" id="PF13561">
    <property type="entry name" value="adh_short_C2"/>
    <property type="match status" value="1"/>
</dbReference>
<reference evidence="6 7" key="1">
    <citation type="submission" date="2019-03" db="EMBL/GenBank/DDBJ databases">
        <title>Genomic Encyclopedia of Type Strains, Phase IV (KMG-IV): sequencing the most valuable type-strain genomes for metagenomic binning, comparative biology and taxonomic classification.</title>
        <authorList>
            <person name="Goeker M."/>
        </authorList>
    </citation>
    <scope>NUCLEOTIDE SEQUENCE [LARGE SCALE GENOMIC DNA]</scope>
    <source>
        <strain evidence="6 7">DSM 45934</strain>
    </source>
</reference>
<dbReference type="SUPFAM" id="SSF51735">
    <property type="entry name" value="NAD(P)-binding Rossmann-fold domains"/>
    <property type="match status" value="1"/>
</dbReference>
<gene>
    <name evidence="6" type="ORF">EV192_11876</name>
</gene>
<dbReference type="AlphaFoldDB" id="A0A4R2IN44"/>
<dbReference type="FunFam" id="3.40.50.720:FF:000084">
    <property type="entry name" value="Short-chain dehydrogenase reductase"/>
    <property type="match status" value="1"/>
</dbReference>
<dbReference type="Gene3D" id="3.40.50.720">
    <property type="entry name" value="NAD(P)-binding Rossmann-like Domain"/>
    <property type="match status" value="1"/>
</dbReference>
<evidence type="ECO:0000256" key="3">
    <source>
        <dbReference type="ARBA" id="ARBA00023027"/>
    </source>
</evidence>
<dbReference type="PANTHER" id="PTHR43180">
    <property type="entry name" value="3-OXOACYL-(ACYL-CARRIER-PROTEIN) REDUCTASE (AFU_ORTHOLOGUE AFUA_6G11210)"/>
    <property type="match status" value="1"/>
</dbReference>
<evidence type="ECO:0000256" key="2">
    <source>
        <dbReference type="ARBA" id="ARBA00023002"/>
    </source>
</evidence>
<dbReference type="NCBIfam" id="NF005559">
    <property type="entry name" value="PRK07231.1"/>
    <property type="match status" value="1"/>
</dbReference>
<organism evidence="6 7">
    <name type="scientific">Actinocrispum wychmicini</name>
    <dbReference type="NCBI Taxonomy" id="1213861"/>
    <lineage>
        <taxon>Bacteria</taxon>
        <taxon>Bacillati</taxon>
        <taxon>Actinomycetota</taxon>
        <taxon>Actinomycetes</taxon>
        <taxon>Pseudonocardiales</taxon>
        <taxon>Pseudonocardiaceae</taxon>
        <taxon>Actinocrispum</taxon>
    </lineage>
</organism>
<keyword evidence="3" id="KW-0520">NAD</keyword>
<dbReference type="Proteomes" id="UP000295680">
    <property type="component" value="Unassembled WGS sequence"/>
</dbReference>
<dbReference type="InterPro" id="IPR036291">
    <property type="entry name" value="NAD(P)-bd_dom_sf"/>
</dbReference>
<dbReference type="PANTHER" id="PTHR43180:SF28">
    <property type="entry name" value="NAD(P)-BINDING ROSSMANN-FOLD SUPERFAMILY PROTEIN"/>
    <property type="match status" value="1"/>
</dbReference>
<dbReference type="PROSITE" id="PS00061">
    <property type="entry name" value="ADH_SHORT"/>
    <property type="match status" value="1"/>
</dbReference>
<keyword evidence="4" id="KW-0443">Lipid metabolism</keyword>
<evidence type="ECO:0000256" key="4">
    <source>
        <dbReference type="ARBA" id="ARBA00023098"/>
    </source>
</evidence>
<dbReference type="GO" id="GO:0016491">
    <property type="term" value="F:oxidoreductase activity"/>
    <property type="evidence" value="ECO:0007669"/>
    <property type="project" value="UniProtKB-KW"/>
</dbReference>